<sequence>MAEPIAQPSSPTSFKRGYVKQVLSGDAVVLQGPPANGPPKEMTVYLSHVTAPRLGKRPTETEPGKEDEPFAWEAREWLRKKLVGKTVIFGLDFVATSGREHGRVYLGGTNPENAENVTESGVKEGWLEVRPGRVPEEYTTKLLALQEEAKTTKKGRWAAEEGKQQEHIRKIEWVIENPRALVDSYKHKPVKAVIEQVRDASTLRAFLLPNFHYVTIMLSGVKAPAVRIGGDGRSEDYAEEAKYFVECRLLQRDVEVILESVSNQNFVGSIIHPKGNIAELLLCEGFAKCVDWSIALATSGPEPLRAAERIAKEKRIRLWRSYQPSNQISADKKNFVAKVIEIVMGDAMVVQKESGEEMKIWLSSVRPPREENKESENRVGRQFRPLYDIPHMFEAREFLRKRLVGKKVQVTVDYVQPKSEQFPEKTCCTVVSGGLNVAEALVSRGLAKVVRYRSDDDNRSSHYDALLAAEAKAEKNKKGLFADKEENMKATKKVQELQGDAQRSKQFLPFLQRSGRSEGVVEFVASGSRMRLYIPRDTCLITFLLSGINCPRNVRMGPNGKLIGESEPFGDEAQKFTRSKVLQREVEVEVEGMDKSGSFIGYMFVQTEKGVCNLSVELVENGLASVHFTAEKGNYYNQLCAAEKRAKQAKLGLWANWSDDDAAAQAEAAAVAADKTERVVNYTEVVITDVQKDLTFAAQNVADGPKLELMMKQLREELAKNPPVVGSYTPRRGEMCAARFSADQQWYRARVESVRGKNVSILYVDFGNREIVDITSLCALPSGFASHPSGAHEYKLALITLPKDEDYAERSSSAFERLMYSAQHLLINVEDRNNGVVSVQAMIKNADSTMTDVARALAAEGYVIIEKRREKRFAALIAEYLEAEMKARRQHINIWEYGDCTGEEL</sequence>
<feature type="domain" description="TNase-like" evidence="7">
    <location>
        <begin position="13"/>
        <end position="159"/>
    </location>
</feature>
<dbReference type="AlphaFoldDB" id="A0A0N5AH97"/>
<reference evidence="9" key="1">
    <citation type="submission" date="2017-02" db="UniProtKB">
        <authorList>
            <consortium name="WormBaseParasite"/>
        </authorList>
    </citation>
    <scope>IDENTIFICATION</scope>
</reference>
<dbReference type="InterPro" id="IPR035437">
    <property type="entry name" value="SNase_OB-fold_sf"/>
</dbReference>
<dbReference type="CDD" id="cd00175">
    <property type="entry name" value="SNc"/>
    <property type="match status" value="1"/>
</dbReference>
<dbReference type="PANTHER" id="PTHR12302:SF2">
    <property type="entry name" value="STAPHYLOCOCCAL NUCLEASE DOMAIN-CONTAINING PROTEIN 1"/>
    <property type="match status" value="1"/>
</dbReference>
<evidence type="ECO:0000256" key="4">
    <source>
        <dbReference type="ARBA" id="ARBA00022737"/>
    </source>
</evidence>
<dbReference type="PROSITE" id="PS50830">
    <property type="entry name" value="TNASE_3"/>
    <property type="match status" value="4"/>
</dbReference>
<dbReference type="FunFam" id="2.40.50.90:FF:000003">
    <property type="entry name" value="Staphylococcal nuclease domain-containing protein"/>
    <property type="match status" value="1"/>
</dbReference>
<dbReference type="InterPro" id="IPR002999">
    <property type="entry name" value="Tudor"/>
</dbReference>
<dbReference type="GO" id="GO:0004518">
    <property type="term" value="F:nuclease activity"/>
    <property type="evidence" value="ECO:0007669"/>
    <property type="project" value="TreeGrafter"/>
</dbReference>
<dbReference type="SUPFAM" id="SSF50199">
    <property type="entry name" value="Staphylococcal nuclease"/>
    <property type="match status" value="5"/>
</dbReference>
<dbReference type="PIRSF" id="PIRSF017179">
    <property type="entry name" value="RISC-Tudor-SN"/>
    <property type="match status" value="1"/>
</dbReference>
<dbReference type="SMART" id="SM00333">
    <property type="entry name" value="TUDOR"/>
    <property type="match status" value="1"/>
</dbReference>
<dbReference type="GO" id="GO:0003723">
    <property type="term" value="F:RNA binding"/>
    <property type="evidence" value="ECO:0007669"/>
    <property type="project" value="UniProtKB-UniRule"/>
</dbReference>
<comment type="subcellular location">
    <subcellularLocation>
        <location evidence="1 5">Cytoplasm</location>
    </subcellularLocation>
</comment>
<accession>A0A0N5AH97</accession>
<feature type="domain" description="TNase-like" evidence="7">
    <location>
        <begin position="188"/>
        <end position="321"/>
    </location>
</feature>
<evidence type="ECO:0000256" key="3">
    <source>
        <dbReference type="ARBA" id="ARBA00022490"/>
    </source>
</evidence>
<dbReference type="SMART" id="SM00318">
    <property type="entry name" value="SNc"/>
    <property type="match status" value="4"/>
</dbReference>
<proteinExistence type="predicted"/>
<dbReference type="GO" id="GO:0005634">
    <property type="term" value="C:nucleus"/>
    <property type="evidence" value="ECO:0007669"/>
    <property type="project" value="TreeGrafter"/>
</dbReference>
<dbReference type="Gene3D" id="2.30.30.140">
    <property type="match status" value="1"/>
</dbReference>
<dbReference type="Gene3D" id="2.40.50.90">
    <property type="match status" value="5"/>
</dbReference>
<dbReference type="InterPro" id="IPR047386">
    <property type="entry name" value="Tudor_TDRD11"/>
</dbReference>
<dbReference type="InterPro" id="IPR016071">
    <property type="entry name" value="Staphylococal_nuclease_OB-fold"/>
</dbReference>
<keyword evidence="8" id="KW-1185">Reference proteome</keyword>
<dbReference type="GO" id="GO:0006402">
    <property type="term" value="P:mRNA catabolic process"/>
    <property type="evidence" value="ECO:0007669"/>
    <property type="project" value="UniProtKB-UniRule"/>
</dbReference>
<name>A0A0N5AH97_9BILA</name>
<dbReference type="GO" id="GO:0031332">
    <property type="term" value="C:RNAi effector complex"/>
    <property type="evidence" value="ECO:0007669"/>
    <property type="project" value="InterPro"/>
</dbReference>
<dbReference type="Pfam" id="PF00567">
    <property type="entry name" value="TUDOR"/>
    <property type="match status" value="1"/>
</dbReference>
<dbReference type="FunFam" id="2.40.50.90:FF:000001">
    <property type="entry name" value="Staphylococcal nuclease domain-containing protein"/>
    <property type="match status" value="1"/>
</dbReference>
<dbReference type="GO" id="GO:0031047">
    <property type="term" value="P:regulatory ncRNA-mediated gene silencing"/>
    <property type="evidence" value="ECO:0007669"/>
    <property type="project" value="UniProtKB-UniRule"/>
</dbReference>
<evidence type="ECO:0000313" key="8">
    <source>
        <dbReference type="Proteomes" id="UP000046393"/>
    </source>
</evidence>
<dbReference type="SUPFAM" id="SSF63748">
    <property type="entry name" value="Tudor/PWWP/MBT"/>
    <property type="match status" value="1"/>
</dbReference>
<dbReference type="WBParaSite" id="SMUV_0000374101-mRNA-1">
    <property type="protein sequence ID" value="SMUV_0000374101-mRNA-1"/>
    <property type="gene ID" value="SMUV_0000374101"/>
</dbReference>
<keyword evidence="3 5" id="KW-0963">Cytoplasm</keyword>
<evidence type="ECO:0000313" key="9">
    <source>
        <dbReference type="WBParaSite" id="SMUV_0000374101-mRNA-1"/>
    </source>
</evidence>
<organism evidence="8 9">
    <name type="scientific">Syphacia muris</name>
    <dbReference type="NCBI Taxonomy" id="451379"/>
    <lineage>
        <taxon>Eukaryota</taxon>
        <taxon>Metazoa</taxon>
        <taxon>Ecdysozoa</taxon>
        <taxon>Nematoda</taxon>
        <taxon>Chromadorea</taxon>
        <taxon>Rhabditida</taxon>
        <taxon>Spirurina</taxon>
        <taxon>Oxyuridomorpha</taxon>
        <taxon>Oxyuroidea</taxon>
        <taxon>Oxyuridae</taxon>
        <taxon>Syphacia</taxon>
    </lineage>
</organism>
<dbReference type="CDD" id="cd20433">
    <property type="entry name" value="Tudor_TDRD11"/>
    <property type="match status" value="1"/>
</dbReference>
<feature type="domain" description="TNase-like" evidence="7">
    <location>
        <begin position="333"/>
        <end position="483"/>
    </location>
</feature>
<evidence type="ECO:0000256" key="5">
    <source>
        <dbReference type="PIRNR" id="PIRNR017179"/>
    </source>
</evidence>
<dbReference type="GO" id="GO:0005829">
    <property type="term" value="C:cytosol"/>
    <property type="evidence" value="ECO:0007669"/>
    <property type="project" value="UniProtKB-UniRule"/>
</dbReference>
<evidence type="ECO:0000259" key="7">
    <source>
        <dbReference type="PROSITE" id="PS50830"/>
    </source>
</evidence>
<evidence type="ECO:0000256" key="2">
    <source>
        <dbReference type="ARBA" id="ARBA00017230"/>
    </source>
</evidence>
<feature type="domain" description="TNase-like" evidence="7">
    <location>
        <begin position="515"/>
        <end position="656"/>
    </location>
</feature>
<protein>
    <recommendedName>
        <fullName evidence="2">Staphylococcal nuclease domain-containing protein 1</fullName>
    </recommendedName>
</protein>
<dbReference type="PROSITE" id="PS50304">
    <property type="entry name" value="TUDOR"/>
    <property type="match status" value="1"/>
</dbReference>
<dbReference type="FunFam" id="2.40.50.90:FF:000002">
    <property type="entry name" value="Staphylococcal nuclease domain-containing protein"/>
    <property type="match status" value="1"/>
</dbReference>
<evidence type="ECO:0000256" key="1">
    <source>
        <dbReference type="ARBA" id="ARBA00004496"/>
    </source>
</evidence>
<dbReference type="Proteomes" id="UP000046393">
    <property type="component" value="Unplaced"/>
</dbReference>
<dbReference type="STRING" id="451379.A0A0N5AH97"/>
<dbReference type="FunFam" id="2.30.30.140:FF:000018">
    <property type="entry name" value="Serine/threonine-protein kinase 31"/>
    <property type="match status" value="1"/>
</dbReference>
<dbReference type="InterPro" id="IPR016685">
    <property type="entry name" value="Silence_cplx_Nase-comp_TudorSN"/>
</dbReference>
<dbReference type="Pfam" id="PF00565">
    <property type="entry name" value="SNase"/>
    <property type="match status" value="5"/>
</dbReference>
<dbReference type="FunFam" id="2.40.50.90:FF:000018">
    <property type="entry name" value="Ribonuclease"/>
    <property type="match status" value="1"/>
</dbReference>
<feature type="domain" description="Tudor" evidence="6">
    <location>
        <begin position="729"/>
        <end position="787"/>
    </location>
</feature>
<dbReference type="PANTHER" id="PTHR12302">
    <property type="entry name" value="EBNA2 BINDING PROTEIN P100"/>
    <property type="match status" value="1"/>
</dbReference>
<evidence type="ECO:0000259" key="6">
    <source>
        <dbReference type="PROSITE" id="PS50304"/>
    </source>
</evidence>
<keyword evidence="4" id="KW-0677">Repeat</keyword>